<dbReference type="EMBL" id="MU267769">
    <property type="protein sequence ID" value="KAH7909277.1"/>
    <property type="molecule type" value="Genomic_DNA"/>
</dbReference>
<comment type="caution">
    <text evidence="1">The sequence shown here is derived from an EMBL/GenBank/DDBJ whole genome shotgun (WGS) entry which is preliminary data.</text>
</comment>
<accession>A0ACB8A886</accession>
<reference evidence="1" key="1">
    <citation type="journal article" date="2021" name="New Phytol.">
        <title>Evolutionary innovations through gain and loss of genes in the ectomycorrhizal Boletales.</title>
        <authorList>
            <person name="Wu G."/>
            <person name="Miyauchi S."/>
            <person name="Morin E."/>
            <person name="Kuo A."/>
            <person name="Drula E."/>
            <person name="Varga T."/>
            <person name="Kohler A."/>
            <person name="Feng B."/>
            <person name="Cao Y."/>
            <person name="Lipzen A."/>
            <person name="Daum C."/>
            <person name="Hundley H."/>
            <person name="Pangilinan J."/>
            <person name="Johnson J."/>
            <person name="Barry K."/>
            <person name="LaButti K."/>
            <person name="Ng V."/>
            <person name="Ahrendt S."/>
            <person name="Min B."/>
            <person name="Choi I.G."/>
            <person name="Park H."/>
            <person name="Plett J.M."/>
            <person name="Magnuson J."/>
            <person name="Spatafora J.W."/>
            <person name="Nagy L.G."/>
            <person name="Henrissat B."/>
            <person name="Grigoriev I.V."/>
            <person name="Yang Z.L."/>
            <person name="Xu J."/>
            <person name="Martin F.M."/>
        </authorList>
    </citation>
    <scope>NUCLEOTIDE SEQUENCE</scope>
    <source>
        <strain evidence="1">ATCC 28755</strain>
    </source>
</reference>
<keyword evidence="2" id="KW-1185">Reference proteome</keyword>
<evidence type="ECO:0000313" key="2">
    <source>
        <dbReference type="Proteomes" id="UP000790377"/>
    </source>
</evidence>
<dbReference type="Proteomes" id="UP000790377">
    <property type="component" value="Unassembled WGS sequence"/>
</dbReference>
<gene>
    <name evidence="1" type="ORF">BJ138DRAFT_1115126</name>
</gene>
<proteinExistence type="predicted"/>
<evidence type="ECO:0000313" key="1">
    <source>
        <dbReference type="EMBL" id="KAH7909277.1"/>
    </source>
</evidence>
<sequence>MAASKRKRFEVYRNESDDEGTAYSRTLSLSNDRRRLLVAPSSPRKIAERTSQHDPVGWETALDSGSGFDWEAYANADYDHDEHGTEVILVKPAAKRYPTSDAPLREWAGYEGRSGYREEFLLEDLMLEGRSGAGLNLCSCGSLDPRERLYRCDDCFGIEMLCQECCVVAHKRLPLHAIKRWNGLCFESISLKQMGLTVQLGHHDMFCICPVRGHVDFIVIHINGIHEVNVDFCDCDQRTSHRQQLLRCEWFPSTVHIPQTACTRRALEHFLVQTLSGKLAAYEYYLSLERLTDNTGLNVPKSRYAAVMRMVREYRDIKMLKRAGRGNIVAGLINMKPGDLAIACPACPHPGINLPVGWENVEPGLKFLYFLILAMDANFRLKNRMRSSDAADPGLHTGFAYFVPEKKYKEHVLKHATQKDISTCSGFKTLAHAESKFSTGLRATGVGLCLCARHEFVRANGVGDLQKGERYCNMDYVFFSALAPLLLLSVVISYDIACQWKVNLWERMDGLPLELQVSLTFSAVSFSFGIPKFHAPAHAASCGIPHSLNLMPGVGRTDGEGIERNWAEMNRVANSTKEMGPGSRHDTLDDHFGHHNWRKYVTLGTTLRNKLLVAVAERDRQQGALDEFNSAIDPKYQQEWTAMIEAWDQDKSQPNPYTGKKINITEAEVRANLAEEEKIAVAGGRVHPHETTPSAFVALALTLEDSQRRLLSDVKIMSSLTPNQQSELHQRRMAVYRQIRRFRAVQNVYMQGMDLWLEQHVVEPEPEPENITIWLPSELDPRTRANMCTPSLVDIEIKLREAQCFDALDKARNHLRTKFHYIKHRNFDVRGQRPNTRAHALIDRMGDRVNASAAKYERARHALIALKGHGTWENTLRPLLKTDLSPPNGEDINIEDPNDEIAANGRKKSKKQLEELRKDLGQGRKVVSWIWRTVGVLGDGSDEELNEALRVEWAKARARAIRWREETMLLKEEMRRVRVYLLWRANWWEEHRDIGAADPTLAEGVAAYAHRQAAIQRALHTRFTELWENITDPRGGDTTAAHVDLDGDGLRSEAAIEENGEEDEGADDDDDDGV</sequence>
<organism evidence="1 2">
    <name type="scientific">Hygrophoropsis aurantiaca</name>
    <dbReference type="NCBI Taxonomy" id="72124"/>
    <lineage>
        <taxon>Eukaryota</taxon>
        <taxon>Fungi</taxon>
        <taxon>Dikarya</taxon>
        <taxon>Basidiomycota</taxon>
        <taxon>Agaricomycotina</taxon>
        <taxon>Agaricomycetes</taxon>
        <taxon>Agaricomycetidae</taxon>
        <taxon>Boletales</taxon>
        <taxon>Coniophorineae</taxon>
        <taxon>Hygrophoropsidaceae</taxon>
        <taxon>Hygrophoropsis</taxon>
    </lineage>
</organism>
<name>A0ACB8A886_9AGAM</name>
<protein>
    <submittedName>
        <fullName evidence="1">Uncharacterized protein</fullName>
    </submittedName>
</protein>